<feature type="region of interest" description="Disordered" evidence="1">
    <location>
        <begin position="40"/>
        <end position="114"/>
    </location>
</feature>
<dbReference type="EMBL" id="CAMAPF010000972">
    <property type="protein sequence ID" value="CAH9132745.1"/>
    <property type="molecule type" value="Genomic_DNA"/>
</dbReference>
<proteinExistence type="predicted"/>
<reference evidence="2" key="1">
    <citation type="submission" date="2022-07" db="EMBL/GenBank/DDBJ databases">
        <authorList>
            <person name="Macas J."/>
            <person name="Novak P."/>
            <person name="Neumann P."/>
        </authorList>
    </citation>
    <scope>NUCLEOTIDE SEQUENCE</scope>
</reference>
<evidence type="ECO:0000313" key="3">
    <source>
        <dbReference type="Proteomes" id="UP001152523"/>
    </source>
</evidence>
<gene>
    <name evidence="2" type="ORF">CEPIT_LOCUS32417</name>
</gene>
<keyword evidence="3" id="KW-1185">Reference proteome</keyword>
<evidence type="ECO:0000256" key="1">
    <source>
        <dbReference type="SAM" id="MobiDB-lite"/>
    </source>
</evidence>
<dbReference type="AlphaFoldDB" id="A0AAV0FBL0"/>
<sequence length="139" mass="14792">MKGKVFVSSLDKSGGFLFGPELRAPKGNPVVGGNKWLVPVGKGKGKEDEEAIGLASSDADGRPQQGKDLSHNGDKVDQKRRHVDHGEQETKQQYMDVETGAPKNREGRATTPACKAIRRGAGRCTTGGSLQNPPPGILF</sequence>
<dbReference type="Proteomes" id="UP001152523">
    <property type="component" value="Unassembled WGS sequence"/>
</dbReference>
<protein>
    <submittedName>
        <fullName evidence="2">Uncharacterized protein</fullName>
    </submittedName>
</protein>
<feature type="region of interest" description="Disordered" evidence="1">
    <location>
        <begin position="16"/>
        <end position="35"/>
    </location>
</feature>
<name>A0AAV0FBL0_9ASTE</name>
<evidence type="ECO:0000313" key="2">
    <source>
        <dbReference type="EMBL" id="CAH9132745.1"/>
    </source>
</evidence>
<accession>A0AAV0FBL0</accession>
<comment type="caution">
    <text evidence="2">The sequence shown here is derived from an EMBL/GenBank/DDBJ whole genome shotgun (WGS) entry which is preliminary data.</text>
</comment>
<organism evidence="2 3">
    <name type="scientific">Cuscuta epithymum</name>
    <dbReference type="NCBI Taxonomy" id="186058"/>
    <lineage>
        <taxon>Eukaryota</taxon>
        <taxon>Viridiplantae</taxon>
        <taxon>Streptophyta</taxon>
        <taxon>Embryophyta</taxon>
        <taxon>Tracheophyta</taxon>
        <taxon>Spermatophyta</taxon>
        <taxon>Magnoliopsida</taxon>
        <taxon>eudicotyledons</taxon>
        <taxon>Gunneridae</taxon>
        <taxon>Pentapetalae</taxon>
        <taxon>asterids</taxon>
        <taxon>lamiids</taxon>
        <taxon>Solanales</taxon>
        <taxon>Convolvulaceae</taxon>
        <taxon>Cuscuteae</taxon>
        <taxon>Cuscuta</taxon>
        <taxon>Cuscuta subgen. Cuscuta</taxon>
    </lineage>
</organism>
<feature type="compositionally biased region" description="Basic and acidic residues" evidence="1">
    <location>
        <begin position="68"/>
        <end position="77"/>
    </location>
</feature>